<dbReference type="SUPFAM" id="SSF51011">
    <property type="entry name" value="Glycosyl hydrolase domain"/>
    <property type="match status" value="1"/>
</dbReference>
<dbReference type="AlphaFoldDB" id="A0A804ULW7"/>
<evidence type="ECO:0000313" key="2">
    <source>
        <dbReference type="EnsemblPlants" id="Zm00001eb415340_P001"/>
    </source>
</evidence>
<dbReference type="EnsemblPlants" id="Zm00001eb415340_T001">
    <property type="protein sequence ID" value="Zm00001eb415340_P001"/>
    <property type="gene ID" value="Zm00001eb415340"/>
</dbReference>
<reference evidence="3" key="1">
    <citation type="journal article" date="2009" name="Science">
        <title>The B73 maize genome: complexity, diversity, and dynamics.</title>
        <authorList>
            <person name="Schnable P.S."/>
            <person name="Ware D."/>
            <person name="Fulton R.S."/>
            <person name="Stein J.C."/>
            <person name="Wei F."/>
            <person name="Pasternak S."/>
            <person name="Liang C."/>
            <person name="Zhang J."/>
            <person name="Fulton L."/>
            <person name="Graves T.A."/>
            <person name="Minx P."/>
            <person name="Reily A.D."/>
            <person name="Courtney L."/>
            <person name="Kruchowski S.S."/>
            <person name="Tomlinson C."/>
            <person name="Strong C."/>
            <person name="Delehaunty K."/>
            <person name="Fronick C."/>
            <person name="Courtney B."/>
            <person name="Rock S.M."/>
            <person name="Belter E."/>
            <person name="Du F."/>
            <person name="Kim K."/>
            <person name="Abbott R.M."/>
            <person name="Cotton M."/>
            <person name="Levy A."/>
            <person name="Marchetto P."/>
            <person name="Ochoa K."/>
            <person name="Jackson S.M."/>
            <person name="Gillam B."/>
            <person name="Chen W."/>
            <person name="Yan L."/>
            <person name="Higginbotham J."/>
            <person name="Cardenas M."/>
            <person name="Waligorski J."/>
            <person name="Applebaum E."/>
            <person name="Phelps L."/>
            <person name="Falcone J."/>
            <person name="Kanchi K."/>
            <person name="Thane T."/>
            <person name="Scimone A."/>
            <person name="Thane N."/>
            <person name="Henke J."/>
            <person name="Wang T."/>
            <person name="Ruppert J."/>
            <person name="Shah N."/>
            <person name="Rotter K."/>
            <person name="Hodges J."/>
            <person name="Ingenthron E."/>
            <person name="Cordes M."/>
            <person name="Kohlberg S."/>
            <person name="Sgro J."/>
            <person name="Delgado B."/>
            <person name="Mead K."/>
            <person name="Chinwalla A."/>
            <person name="Leonard S."/>
            <person name="Crouse K."/>
            <person name="Collura K."/>
            <person name="Kudrna D."/>
            <person name="Currie J."/>
            <person name="He R."/>
            <person name="Angelova A."/>
            <person name="Rajasekar S."/>
            <person name="Mueller T."/>
            <person name="Lomeli R."/>
            <person name="Scara G."/>
            <person name="Ko A."/>
            <person name="Delaney K."/>
            <person name="Wissotski M."/>
            <person name="Lopez G."/>
            <person name="Campos D."/>
            <person name="Braidotti M."/>
            <person name="Ashley E."/>
            <person name="Golser W."/>
            <person name="Kim H."/>
            <person name="Lee S."/>
            <person name="Lin J."/>
            <person name="Dujmic Z."/>
            <person name="Kim W."/>
            <person name="Talag J."/>
            <person name="Zuccolo A."/>
            <person name="Fan C."/>
            <person name="Sebastian A."/>
            <person name="Kramer M."/>
            <person name="Spiegel L."/>
            <person name="Nascimento L."/>
            <person name="Zutavern T."/>
            <person name="Miller B."/>
            <person name="Ambroise C."/>
            <person name="Muller S."/>
            <person name="Spooner W."/>
            <person name="Narechania A."/>
            <person name="Ren L."/>
            <person name="Wei S."/>
            <person name="Kumari S."/>
            <person name="Faga B."/>
            <person name="Levy M.J."/>
            <person name="McMahan L."/>
            <person name="Van Buren P."/>
            <person name="Vaughn M.W."/>
            <person name="Ying K."/>
            <person name="Yeh C.-T."/>
            <person name="Emrich S.J."/>
            <person name="Jia Y."/>
            <person name="Kalyanaraman A."/>
            <person name="Hsia A.-P."/>
            <person name="Barbazuk W.B."/>
            <person name="Baucom R.S."/>
            <person name="Brutnell T.P."/>
            <person name="Carpita N.C."/>
            <person name="Chaparro C."/>
            <person name="Chia J.-M."/>
            <person name="Deragon J.-M."/>
            <person name="Estill J.C."/>
            <person name="Fu Y."/>
            <person name="Jeddeloh J.A."/>
            <person name="Han Y."/>
            <person name="Lee H."/>
            <person name="Li P."/>
            <person name="Lisch D.R."/>
            <person name="Liu S."/>
            <person name="Liu Z."/>
            <person name="Nagel D.H."/>
            <person name="McCann M.C."/>
            <person name="SanMiguel P."/>
            <person name="Myers A.M."/>
            <person name="Nettleton D."/>
            <person name="Nguyen J."/>
            <person name="Penning B.W."/>
            <person name="Ponnala L."/>
            <person name="Schneider K.L."/>
            <person name="Schwartz D.C."/>
            <person name="Sharma A."/>
            <person name="Soderlund C."/>
            <person name="Springer N.M."/>
            <person name="Sun Q."/>
            <person name="Wang H."/>
            <person name="Waterman M."/>
            <person name="Westerman R."/>
            <person name="Wolfgruber T.K."/>
            <person name="Yang L."/>
            <person name="Yu Y."/>
            <person name="Zhang L."/>
            <person name="Zhou S."/>
            <person name="Zhu Q."/>
            <person name="Bennetzen J.L."/>
            <person name="Dawe R.K."/>
            <person name="Jiang J."/>
            <person name="Jiang N."/>
            <person name="Presting G.G."/>
            <person name="Wessler S.R."/>
            <person name="Aluru S."/>
            <person name="Martienssen R.A."/>
            <person name="Clifton S.W."/>
            <person name="McCombie W.R."/>
            <person name="Wing R.A."/>
            <person name="Wilson R.K."/>
        </authorList>
    </citation>
    <scope>NUCLEOTIDE SEQUENCE [LARGE SCALE GENOMIC DNA]</scope>
    <source>
        <strain evidence="3">cv. B73</strain>
    </source>
</reference>
<keyword evidence="3" id="KW-1185">Reference proteome</keyword>
<dbReference type="InterPro" id="IPR048650">
    <property type="entry name" value="ISOA1-3-like_C"/>
</dbReference>
<sequence length="203" mass="22107">MSSCRIAPRHHLGGSTVAGDPIRRCTGAEGAEKRPNFTSVSSWDCWLAARAVDRPPARIIFGSLSCGLGVGTPCRSAAVAGDVCHRGRSGAAARVVLHDHQPGKPNWSEASRFVAFTMKDETKGEFYVAFNTSHLPVVVGLLERSGFRWEPVVDTGKEAPYDFLTDGLPDRAVTVYQFSHFLNSNLYPMLSYSSIILVLRPDV</sequence>
<protein>
    <recommendedName>
        <fullName evidence="1">Isoamylase 1-3-like C-terminal domain-containing protein</fullName>
    </recommendedName>
</protein>
<name>A0A804ULW7_MAIZE</name>
<dbReference type="Gene3D" id="2.60.40.1180">
    <property type="entry name" value="Golgi alpha-mannosidase II"/>
    <property type="match status" value="1"/>
</dbReference>
<evidence type="ECO:0000259" key="1">
    <source>
        <dbReference type="Pfam" id="PF21156"/>
    </source>
</evidence>
<reference evidence="2" key="3">
    <citation type="submission" date="2021-05" db="UniProtKB">
        <authorList>
            <consortium name="EnsemblPlants"/>
        </authorList>
    </citation>
    <scope>IDENTIFICATION</scope>
    <source>
        <strain evidence="2">cv. B73</strain>
    </source>
</reference>
<organism evidence="2 3">
    <name type="scientific">Zea mays</name>
    <name type="common">Maize</name>
    <dbReference type="NCBI Taxonomy" id="4577"/>
    <lineage>
        <taxon>Eukaryota</taxon>
        <taxon>Viridiplantae</taxon>
        <taxon>Streptophyta</taxon>
        <taxon>Embryophyta</taxon>
        <taxon>Tracheophyta</taxon>
        <taxon>Spermatophyta</taxon>
        <taxon>Magnoliopsida</taxon>
        <taxon>Liliopsida</taxon>
        <taxon>Poales</taxon>
        <taxon>Poaceae</taxon>
        <taxon>PACMAD clade</taxon>
        <taxon>Panicoideae</taxon>
        <taxon>Andropogonodae</taxon>
        <taxon>Andropogoneae</taxon>
        <taxon>Tripsacinae</taxon>
        <taxon>Zea</taxon>
    </lineage>
</organism>
<evidence type="ECO:0000313" key="3">
    <source>
        <dbReference type="Proteomes" id="UP000007305"/>
    </source>
</evidence>
<dbReference type="PANTHER" id="PTHR43002">
    <property type="entry name" value="GLYCOGEN DEBRANCHING ENZYME"/>
    <property type="match status" value="1"/>
</dbReference>
<reference evidence="2" key="2">
    <citation type="submission" date="2019-07" db="EMBL/GenBank/DDBJ databases">
        <authorList>
            <person name="Seetharam A."/>
            <person name="Woodhouse M."/>
            <person name="Cannon E."/>
        </authorList>
    </citation>
    <scope>NUCLEOTIDE SEQUENCE [LARGE SCALE GENOMIC DNA]</scope>
    <source>
        <strain evidence="2">cv. B73</strain>
    </source>
</reference>
<dbReference type="Proteomes" id="UP000007305">
    <property type="component" value="Chromosome 10"/>
</dbReference>
<feature type="domain" description="Isoamylase 1-3-like C-terminal" evidence="1">
    <location>
        <begin position="98"/>
        <end position="197"/>
    </location>
</feature>
<dbReference type="InParanoid" id="A0A804ULW7"/>
<accession>A0A804ULW7</accession>
<dbReference type="Pfam" id="PF21156">
    <property type="entry name" value="ISOA1-3_C"/>
    <property type="match status" value="1"/>
</dbReference>
<dbReference type="Gramene" id="Zm00001eb415340_T001">
    <property type="protein sequence ID" value="Zm00001eb415340_P001"/>
    <property type="gene ID" value="Zm00001eb415340"/>
</dbReference>
<proteinExistence type="predicted"/>
<dbReference type="InterPro" id="IPR013780">
    <property type="entry name" value="Glyco_hydro_b"/>
</dbReference>